<evidence type="ECO:0000313" key="2">
    <source>
        <dbReference type="EMBL" id="MFC3476577.1"/>
    </source>
</evidence>
<feature type="transmembrane region" description="Helical" evidence="1">
    <location>
        <begin position="123"/>
        <end position="149"/>
    </location>
</feature>
<dbReference type="GeneID" id="69117512"/>
<dbReference type="AlphaFoldDB" id="A0ABD5NBW9"/>
<feature type="transmembrane region" description="Helical" evidence="1">
    <location>
        <begin position="161"/>
        <end position="184"/>
    </location>
</feature>
<dbReference type="Pfam" id="PF17647">
    <property type="entry name" value="DUF5518"/>
    <property type="match status" value="1"/>
</dbReference>
<dbReference type="InterPro" id="IPR040493">
    <property type="entry name" value="DUF5518"/>
</dbReference>
<sequence>MATADSPDAPADEPPILLRKPVDWLVGVVLVLFGLGTALAGLALRAGADRDRIAEMVAEGTLRSDVLTEAELVDATHELARWGGFGAAATGAVLVLAGVGYVAHRSRVRGRPGGTPDTVSVAVLGAVVTGVTSFVPVSPVVGGGVAGYLHDGDGTAGVRVGGAAGLVAAVPLAVLFGFLAAGLAASGNAFVAGVLAVALGVSALFVVALSALGGYLGVYLRNEFAD</sequence>
<dbReference type="Proteomes" id="UP001595660">
    <property type="component" value="Unassembled WGS sequence"/>
</dbReference>
<dbReference type="EMBL" id="JBHRWN010000002">
    <property type="protein sequence ID" value="MFC3476577.1"/>
    <property type="molecule type" value="Genomic_DNA"/>
</dbReference>
<keyword evidence="1" id="KW-0472">Membrane</keyword>
<evidence type="ECO:0000256" key="1">
    <source>
        <dbReference type="SAM" id="Phobius"/>
    </source>
</evidence>
<keyword evidence="1" id="KW-0812">Transmembrane</keyword>
<accession>A0ABD5NBW9</accession>
<feature type="transmembrane region" description="Helical" evidence="1">
    <location>
        <begin position="24"/>
        <end position="44"/>
    </location>
</feature>
<name>A0ABD5NBW9_9EURY</name>
<organism evidence="2 3">
    <name type="scientific">Halobacterium litoreum</name>
    <dbReference type="NCBI Taxonomy" id="2039234"/>
    <lineage>
        <taxon>Archaea</taxon>
        <taxon>Methanobacteriati</taxon>
        <taxon>Methanobacteriota</taxon>
        <taxon>Stenosarchaea group</taxon>
        <taxon>Halobacteria</taxon>
        <taxon>Halobacteriales</taxon>
        <taxon>Halobacteriaceae</taxon>
        <taxon>Halobacterium</taxon>
    </lineage>
</organism>
<protein>
    <submittedName>
        <fullName evidence="2">DUF5518 domain-containing protein</fullName>
    </submittedName>
</protein>
<feature type="transmembrane region" description="Helical" evidence="1">
    <location>
        <begin position="82"/>
        <end position="103"/>
    </location>
</feature>
<proteinExistence type="predicted"/>
<comment type="caution">
    <text evidence="2">The sequence shown here is derived from an EMBL/GenBank/DDBJ whole genome shotgun (WGS) entry which is preliminary data.</text>
</comment>
<gene>
    <name evidence="2" type="ORF">ACFOKC_02440</name>
</gene>
<keyword evidence="3" id="KW-1185">Reference proteome</keyword>
<dbReference type="RefSeq" id="WP_232572276.1">
    <property type="nucleotide sequence ID" value="NZ_CP089466.1"/>
</dbReference>
<reference evidence="2 3" key="1">
    <citation type="journal article" date="2019" name="Int. J. Syst. Evol. Microbiol.">
        <title>The Global Catalogue of Microorganisms (GCM) 10K type strain sequencing project: providing services to taxonomists for standard genome sequencing and annotation.</title>
        <authorList>
            <consortium name="The Broad Institute Genomics Platform"/>
            <consortium name="The Broad Institute Genome Sequencing Center for Infectious Disease"/>
            <person name="Wu L."/>
            <person name="Ma J."/>
        </authorList>
    </citation>
    <scope>NUCLEOTIDE SEQUENCE [LARGE SCALE GENOMIC DNA]</scope>
    <source>
        <strain evidence="2 3">CGMCC 1.12562</strain>
    </source>
</reference>
<keyword evidence="1" id="KW-1133">Transmembrane helix</keyword>
<feature type="transmembrane region" description="Helical" evidence="1">
    <location>
        <begin position="190"/>
        <end position="220"/>
    </location>
</feature>
<evidence type="ECO:0000313" key="3">
    <source>
        <dbReference type="Proteomes" id="UP001595660"/>
    </source>
</evidence>